<evidence type="ECO:0000256" key="2">
    <source>
        <dbReference type="ARBA" id="ARBA00022729"/>
    </source>
</evidence>
<evidence type="ECO:0000313" key="6">
    <source>
        <dbReference type="Proteomes" id="UP000789759"/>
    </source>
</evidence>
<keyword evidence="6" id="KW-1185">Reference proteome</keyword>
<proteinExistence type="inferred from homology"/>
<name>A0A9N9E8J3_9GLOM</name>
<evidence type="ECO:0000259" key="4">
    <source>
        <dbReference type="SMART" id="SM00181"/>
    </source>
</evidence>
<evidence type="ECO:0000256" key="3">
    <source>
        <dbReference type="SAM" id="SignalP"/>
    </source>
</evidence>
<feature type="signal peptide" evidence="3">
    <location>
        <begin position="1"/>
        <end position="20"/>
    </location>
</feature>
<reference evidence="5" key="1">
    <citation type="submission" date="2021-06" db="EMBL/GenBank/DDBJ databases">
        <authorList>
            <person name="Kallberg Y."/>
            <person name="Tangrot J."/>
            <person name="Rosling A."/>
        </authorList>
    </citation>
    <scope>NUCLEOTIDE SEQUENCE</scope>
    <source>
        <strain evidence="5">FL966</strain>
    </source>
</reference>
<sequence>MASKALCIIASMLLVANAQSQSLLTVTNPRASDRHSAWWELWESLWWCQSRSQKGSEQLRILRALVVRPAKMEIVFAQKVKHCVAIPALTSNVTHKTADPCVDGEICESGQCMCPKNQTLCDNTCVDTNTDNQNCGSCGTPCTNGICESGQCMCPQNQTLCNNTCIDTNTDTQNCGSCGTPCANGEICESGQCMCPKNQTLCDNTCIDTNTDNQNCGSCNTTCFTPQENCQTGTCTCSPDIVCVSTLPVGCNSNFDCACFSTTEHTSICAVDVVCPSSSECNTSADCPSGSKCSATTCCTSLFGVNVCLPPCGSPLLVASIAANGYTCSGYRK</sequence>
<feature type="domain" description="EGF-like" evidence="4">
    <location>
        <begin position="82"/>
        <end position="126"/>
    </location>
</feature>
<dbReference type="InterPro" id="IPR006969">
    <property type="entry name" value="Stig-like"/>
</dbReference>
<evidence type="ECO:0000313" key="5">
    <source>
        <dbReference type="EMBL" id="CAG8662423.1"/>
    </source>
</evidence>
<dbReference type="Proteomes" id="UP000789759">
    <property type="component" value="Unassembled WGS sequence"/>
</dbReference>
<feature type="domain" description="EGF-like" evidence="4">
    <location>
        <begin position="137"/>
        <end position="166"/>
    </location>
</feature>
<gene>
    <name evidence="5" type="ORF">CPELLU_LOCUS9866</name>
</gene>
<comment type="caution">
    <text evidence="5">The sequence shown here is derived from an EMBL/GenBank/DDBJ whole genome shotgun (WGS) entry which is preliminary data.</text>
</comment>
<protein>
    <submittedName>
        <fullName evidence="5">13574_t:CDS:1</fullName>
    </submittedName>
</protein>
<dbReference type="PANTHER" id="PTHR33227:SF48">
    <property type="entry name" value="STIGMA-SPECIFIC STIG1-LIKE PROTEIN 4"/>
    <property type="match status" value="1"/>
</dbReference>
<keyword evidence="2 3" id="KW-0732">Signal</keyword>
<comment type="similarity">
    <text evidence="1">Belongs to the STIG1 family.</text>
</comment>
<feature type="domain" description="EGF-like" evidence="4">
    <location>
        <begin position="177"/>
        <end position="207"/>
    </location>
</feature>
<evidence type="ECO:0000256" key="1">
    <source>
        <dbReference type="ARBA" id="ARBA00006010"/>
    </source>
</evidence>
<dbReference type="InterPro" id="IPR000742">
    <property type="entry name" value="EGF"/>
</dbReference>
<dbReference type="AlphaFoldDB" id="A0A9N9E8J3"/>
<dbReference type="EMBL" id="CAJVQA010007821">
    <property type="protein sequence ID" value="CAG8662423.1"/>
    <property type="molecule type" value="Genomic_DNA"/>
</dbReference>
<feature type="chain" id="PRO_5040341759" evidence="3">
    <location>
        <begin position="21"/>
        <end position="333"/>
    </location>
</feature>
<dbReference type="PANTHER" id="PTHR33227">
    <property type="entry name" value="STIGMA-SPECIFIC STIG1-LIKE PROTEIN 3"/>
    <property type="match status" value="1"/>
</dbReference>
<dbReference type="SMART" id="SM00181">
    <property type="entry name" value="EGF"/>
    <property type="match status" value="3"/>
</dbReference>
<organism evidence="5 6">
    <name type="scientific">Cetraspora pellucida</name>
    <dbReference type="NCBI Taxonomy" id="1433469"/>
    <lineage>
        <taxon>Eukaryota</taxon>
        <taxon>Fungi</taxon>
        <taxon>Fungi incertae sedis</taxon>
        <taxon>Mucoromycota</taxon>
        <taxon>Glomeromycotina</taxon>
        <taxon>Glomeromycetes</taxon>
        <taxon>Diversisporales</taxon>
        <taxon>Gigasporaceae</taxon>
        <taxon>Cetraspora</taxon>
    </lineage>
</organism>
<dbReference type="OrthoDB" id="4199702at2759"/>
<accession>A0A9N9E8J3</accession>